<dbReference type="Pfam" id="PF05216">
    <property type="entry name" value="UNC-50"/>
    <property type="match status" value="1"/>
</dbReference>
<evidence type="ECO:0000313" key="8">
    <source>
        <dbReference type="Proteomes" id="UP000215902"/>
    </source>
</evidence>
<dbReference type="InterPro" id="IPR007881">
    <property type="entry name" value="UNC-50"/>
</dbReference>
<sequence length="279" mass="32539">KSYAHHSVAQIQKAMSHTQLDFSHTQQQSLGTSPGMVAALCCPLSASEKRQKFLHRLVHFRHMDFEYALWQMLYLFVSPQKVYRNFQYRKQTRNQWARDDPAFLVLLSTVLLGTSLVFGLVLRLSFLETLKLMLWIVCIDCIGVGVVIATIFWLLANRVYRLPGSAPALQVEWAYAFDVHLNAFFPLLVILHLIQLPFLYPVLYHDWFVSSLLGNLFWLVAIVYYLYITFLGYRALSFLRGVNAILYPITLLCIVFLVSVLLRWNFTKLLADFYKFRIR</sequence>
<keyword evidence="3 6" id="KW-0812">Transmembrane</keyword>
<keyword evidence="8" id="KW-1185">Reference proteome</keyword>
<feature type="non-terminal residue" evidence="7">
    <location>
        <position position="1"/>
    </location>
</feature>
<evidence type="ECO:0000256" key="1">
    <source>
        <dbReference type="ARBA" id="ARBA00004141"/>
    </source>
</evidence>
<keyword evidence="4 6" id="KW-1133">Transmembrane helix</keyword>
<evidence type="ECO:0000313" key="7">
    <source>
        <dbReference type="EMBL" id="PAA56068.1"/>
    </source>
</evidence>
<evidence type="ECO:0000256" key="6">
    <source>
        <dbReference type="SAM" id="Phobius"/>
    </source>
</evidence>
<comment type="subcellular location">
    <subcellularLocation>
        <location evidence="1">Membrane</location>
        <topology evidence="1">Multi-pass membrane protein</topology>
    </subcellularLocation>
</comment>
<evidence type="ECO:0000256" key="2">
    <source>
        <dbReference type="ARBA" id="ARBA00006293"/>
    </source>
</evidence>
<feature type="transmembrane region" description="Helical" evidence="6">
    <location>
        <begin position="103"/>
        <end position="126"/>
    </location>
</feature>
<name>A0A267E3E2_9PLAT</name>
<organism evidence="7 8">
    <name type="scientific">Macrostomum lignano</name>
    <dbReference type="NCBI Taxonomy" id="282301"/>
    <lineage>
        <taxon>Eukaryota</taxon>
        <taxon>Metazoa</taxon>
        <taxon>Spiralia</taxon>
        <taxon>Lophotrochozoa</taxon>
        <taxon>Platyhelminthes</taxon>
        <taxon>Rhabditophora</taxon>
        <taxon>Macrostomorpha</taxon>
        <taxon>Macrostomida</taxon>
        <taxon>Macrostomidae</taxon>
        <taxon>Macrostomum</taxon>
    </lineage>
</organism>
<gene>
    <name evidence="7" type="ORF">BOX15_Mlig002281g1</name>
</gene>
<feature type="transmembrane region" description="Helical" evidence="6">
    <location>
        <begin position="177"/>
        <end position="200"/>
    </location>
</feature>
<proteinExistence type="inferred from homology"/>
<reference evidence="7 8" key="1">
    <citation type="submission" date="2017-06" db="EMBL/GenBank/DDBJ databases">
        <title>A platform for efficient transgenesis in Macrostomum lignano, a flatworm model organism for stem cell research.</title>
        <authorList>
            <person name="Berezikov E."/>
        </authorList>
    </citation>
    <scope>NUCLEOTIDE SEQUENCE [LARGE SCALE GENOMIC DNA]</scope>
    <source>
        <strain evidence="7">DV1</strain>
        <tissue evidence="7">Whole organism</tissue>
    </source>
</reference>
<evidence type="ECO:0000256" key="5">
    <source>
        <dbReference type="ARBA" id="ARBA00023136"/>
    </source>
</evidence>
<feature type="transmembrane region" description="Helical" evidence="6">
    <location>
        <begin position="132"/>
        <end position="156"/>
    </location>
</feature>
<comment type="caution">
    <text evidence="7">The sequence shown here is derived from an EMBL/GenBank/DDBJ whole genome shotgun (WGS) entry which is preliminary data.</text>
</comment>
<feature type="transmembrane region" description="Helical" evidence="6">
    <location>
        <begin position="212"/>
        <end position="233"/>
    </location>
</feature>
<dbReference type="Proteomes" id="UP000215902">
    <property type="component" value="Unassembled WGS sequence"/>
</dbReference>
<dbReference type="PANTHER" id="PTHR12841">
    <property type="entry name" value="PROTEIN UNC-50 HOMOLOG"/>
    <property type="match status" value="1"/>
</dbReference>
<keyword evidence="5 6" id="KW-0472">Membrane</keyword>
<comment type="similarity">
    <text evidence="2">Belongs to the unc-50 family.</text>
</comment>
<dbReference type="PANTHER" id="PTHR12841:SF6">
    <property type="entry name" value="PROTEIN UNC-50 HOMOLOG"/>
    <property type="match status" value="1"/>
</dbReference>
<dbReference type="OrthoDB" id="10027013at2759"/>
<protein>
    <recommendedName>
        <fullName evidence="9">UNC-50 domain-containing protein</fullName>
    </recommendedName>
</protein>
<dbReference type="AlphaFoldDB" id="A0A267E3E2"/>
<dbReference type="EMBL" id="NIVC01002668">
    <property type="protein sequence ID" value="PAA56068.1"/>
    <property type="molecule type" value="Genomic_DNA"/>
</dbReference>
<dbReference type="STRING" id="282301.A0A267E3E2"/>
<evidence type="ECO:0000256" key="4">
    <source>
        <dbReference type="ARBA" id="ARBA00022989"/>
    </source>
</evidence>
<feature type="transmembrane region" description="Helical" evidence="6">
    <location>
        <begin position="245"/>
        <end position="266"/>
    </location>
</feature>
<dbReference type="GO" id="GO:0000139">
    <property type="term" value="C:Golgi membrane"/>
    <property type="evidence" value="ECO:0007669"/>
    <property type="project" value="TreeGrafter"/>
</dbReference>
<evidence type="ECO:0008006" key="9">
    <source>
        <dbReference type="Google" id="ProtNLM"/>
    </source>
</evidence>
<evidence type="ECO:0000256" key="3">
    <source>
        <dbReference type="ARBA" id="ARBA00022692"/>
    </source>
</evidence>
<accession>A0A267E3E2</accession>